<keyword evidence="3" id="KW-0399">Innate immunity</keyword>
<keyword evidence="13" id="KW-0395">Inflammatory response</keyword>
<proteinExistence type="inferred from homology"/>
<keyword evidence="8" id="KW-0391">Immunity</keyword>
<dbReference type="InterPro" id="IPR003591">
    <property type="entry name" value="Leu-rich_rpt_typical-subtyp"/>
</dbReference>
<evidence type="ECO:0000256" key="1">
    <source>
        <dbReference type="ARBA" id="ARBA00004479"/>
    </source>
</evidence>
<dbReference type="SUPFAM" id="SSF52058">
    <property type="entry name" value="L domain-like"/>
    <property type="match status" value="1"/>
</dbReference>
<organism evidence="16 17">
    <name type="scientific">Leptobrachium leishanense</name>
    <name type="common">Leishan spiny toad</name>
    <dbReference type="NCBI Taxonomy" id="445787"/>
    <lineage>
        <taxon>Eukaryota</taxon>
        <taxon>Metazoa</taxon>
        <taxon>Chordata</taxon>
        <taxon>Craniata</taxon>
        <taxon>Vertebrata</taxon>
        <taxon>Euteleostomi</taxon>
        <taxon>Amphibia</taxon>
        <taxon>Batrachia</taxon>
        <taxon>Anura</taxon>
        <taxon>Pelobatoidea</taxon>
        <taxon>Megophryidae</taxon>
        <taxon>Leptobrachium</taxon>
    </lineage>
</organism>
<evidence type="ECO:0000256" key="10">
    <source>
        <dbReference type="ARBA" id="ARBA00023136"/>
    </source>
</evidence>
<evidence type="ECO:0000256" key="3">
    <source>
        <dbReference type="ARBA" id="ARBA00022588"/>
    </source>
</evidence>
<name>A0A8C5MW29_9ANUR</name>
<keyword evidence="6" id="KW-0732">Signal</keyword>
<reference evidence="16" key="2">
    <citation type="submission" date="2025-09" db="UniProtKB">
        <authorList>
            <consortium name="Ensembl"/>
        </authorList>
    </citation>
    <scope>IDENTIFICATION</scope>
</reference>
<evidence type="ECO:0000256" key="12">
    <source>
        <dbReference type="ARBA" id="ARBA00023180"/>
    </source>
</evidence>
<keyword evidence="9 14" id="KW-1133">Transmembrane helix</keyword>
<keyword evidence="12" id="KW-0325">Glycoprotein</keyword>
<evidence type="ECO:0000313" key="17">
    <source>
        <dbReference type="Proteomes" id="UP000694569"/>
    </source>
</evidence>
<evidence type="ECO:0000256" key="2">
    <source>
        <dbReference type="ARBA" id="ARBA00009634"/>
    </source>
</evidence>
<dbReference type="Gene3D" id="3.40.50.10140">
    <property type="entry name" value="Toll/interleukin-1 receptor homology (TIR) domain"/>
    <property type="match status" value="1"/>
</dbReference>
<evidence type="ECO:0000256" key="5">
    <source>
        <dbReference type="ARBA" id="ARBA00022692"/>
    </source>
</evidence>
<feature type="transmembrane region" description="Helical" evidence="14">
    <location>
        <begin position="23"/>
        <end position="43"/>
    </location>
</feature>
<evidence type="ECO:0000256" key="14">
    <source>
        <dbReference type="SAM" id="Phobius"/>
    </source>
</evidence>
<dbReference type="GO" id="GO:0038023">
    <property type="term" value="F:signaling receptor activity"/>
    <property type="evidence" value="ECO:0007669"/>
    <property type="project" value="TreeGrafter"/>
</dbReference>
<dbReference type="GO" id="GO:0045087">
    <property type="term" value="P:innate immune response"/>
    <property type="evidence" value="ECO:0007669"/>
    <property type="project" value="UniProtKB-KW"/>
</dbReference>
<evidence type="ECO:0000256" key="7">
    <source>
        <dbReference type="ARBA" id="ARBA00022737"/>
    </source>
</evidence>
<dbReference type="OrthoDB" id="1081807at2759"/>
<keyword evidence="5 14" id="KW-0812">Transmembrane</keyword>
<evidence type="ECO:0000256" key="8">
    <source>
        <dbReference type="ARBA" id="ARBA00022859"/>
    </source>
</evidence>
<keyword evidence="11" id="KW-0675">Receptor</keyword>
<dbReference type="InterPro" id="IPR035897">
    <property type="entry name" value="Toll_tir_struct_dom_sf"/>
</dbReference>
<evidence type="ECO:0000256" key="13">
    <source>
        <dbReference type="ARBA" id="ARBA00023198"/>
    </source>
</evidence>
<keyword evidence="10 14" id="KW-0472">Membrane</keyword>
<dbReference type="Ensembl" id="ENSLLET00000021357.1">
    <property type="protein sequence ID" value="ENSLLEP00000020550.1"/>
    <property type="gene ID" value="ENSLLEG00000012991.1"/>
</dbReference>
<dbReference type="FunFam" id="3.40.50.10140:FF:000001">
    <property type="entry name" value="Toll-like receptor 2"/>
    <property type="match status" value="1"/>
</dbReference>
<keyword evidence="4" id="KW-0433">Leucine-rich repeat</keyword>
<comment type="similarity">
    <text evidence="2">Belongs to the Toll-like receptor family.</text>
</comment>
<dbReference type="InterPro" id="IPR032675">
    <property type="entry name" value="LRR_dom_sf"/>
</dbReference>
<feature type="domain" description="TIR" evidence="15">
    <location>
        <begin position="765"/>
        <end position="908"/>
    </location>
</feature>
<evidence type="ECO:0000256" key="11">
    <source>
        <dbReference type="ARBA" id="ARBA00023170"/>
    </source>
</evidence>
<comment type="subcellular location">
    <subcellularLocation>
        <location evidence="1">Membrane</location>
        <topology evidence="1">Single-pass type I membrane protein</topology>
    </subcellularLocation>
</comment>
<dbReference type="SMART" id="SM00255">
    <property type="entry name" value="TIR"/>
    <property type="match status" value="1"/>
</dbReference>
<protein>
    <recommendedName>
        <fullName evidence="15">TIR domain-containing protein</fullName>
    </recommendedName>
</protein>
<dbReference type="PANTHER" id="PTHR24365">
    <property type="entry name" value="TOLL-LIKE RECEPTOR"/>
    <property type="match status" value="1"/>
</dbReference>
<dbReference type="Proteomes" id="UP000694569">
    <property type="component" value="Unplaced"/>
</dbReference>
<dbReference type="SMART" id="SM00365">
    <property type="entry name" value="LRR_SD22"/>
    <property type="match status" value="4"/>
</dbReference>
<evidence type="ECO:0000256" key="6">
    <source>
        <dbReference type="ARBA" id="ARBA00022729"/>
    </source>
</evidence>
<dbReference type="GeneTree" id="ENSGT00940000166466"/>
<dbReference type="GO" id="GO:0005886">
    <property type="term" value="C:plasma membrane"/>
    <property type="evidence" value="ECO:0007669"/>
    <property type="project" value="TreeGrafter"/>
</dbReference>
<feature type="transmembrane region" description="Helical" evidence="14">
    <location>
        <begin position="715"/>
        <end position="747"/>
    </location>
</feature>
<dbReference type="Pfam" id="PF13855">
    <property type="entry name" value="LRR_8"/>
    <property type="match status" value="4"/>
</dbReference>
<dbReference type="Gene3D" id="3.80.10.10">
    <property type="entry name" value="Ribonuclease Inhibitor"/>
    <property type="match status" value="4"/>
</dbReference>
<dbReference type="SMART" id="SM00369">
    <property type="entry name" value="LRR_TYP"/>
    <property type="match status" value="11"/>
</dbReference>
<evidence type="ECO:0000256" key="4">
    <source>
        <dbReference type="ARBA" id="ARBA00022614"/>
    </source>
</evidence>
<keyword evidence="7" id="KW-0677">Repeat</keyword>
<accession>A0A8C5MW29</accession>
<dbReference type="PROSITE" id="PS51450">
    <property type="entry name" value="LRR"/>
    <property type="match status" value="2"/>
</dbReference>
<dbReference type="SUPFAM" id="SSF52200">
    <property type="entry name" value="Toll/Interleukin receptor TIR domain"/>
    <property type="match status" value="1"/>
</dbReference>
<evidence type="ECO:0000313" key="16">
    <source>
        <dbReference type="Ensembl" id="ENSLLEP00000020550.1"/>
    </source>
</evidence>
<sequence>KNPKSHSTFCSLYGEKEKIMKSVYVLPWITYMICAGSFCLGVLRMKCQVLERKYFEPDLFLTFDKCDDFEFLKYTIAVNCDNVDNLNYSLAEVPVDTDWLCLSKYMGRKIGPKSFSRLTNLHSLYIIGNVELLPGSENITFHEDAFKGLSRLRELKLNQMEFAALDSSMFHHLHHLEHLILEYNRIPFLSTVTKSLGKLKTLQKLSILNNDIETLREEDCLHSEQPIINSPFLDFNISVLDLSRNKLQNIMDNSLCNFPYLYFFLMELCAFSSYFNVKELILSNNAVDKIDTNVGSCANVNKIDLSYNSLEKVHSDDVKKLKDLTYLDISFNLIQVLEICPNATSTYFVMNLEQLNAASNSITFLAKGQFSCLENLQILSLEKNRIARIEDFTFHGLKRLQVLRLQNNNIFQITERTFYSLFSLRYLNLYENILTETSQFPSLSFNQLEGIKLTFKIYPDEIDWVQSIGHSLKDITVKTYDTYVSLQSHYLNYLPDLVTIDIESTYVFVDTCQQFDFSRLKKIHLKNNLHFTCFGSNDQALGNFTNLEKLSYNAVSHDSNKRVTLNSSLQYLKELKFLQIENTDKLIGRAQVNVYELFRGLSSLKILHLKNSGIDYLDSDAIFYDLKSLEFLLIENQNIQELNEHAFTSMPNLRYIYLKNIAFDCNCKFSSLLSWLKEDSRVSIVNLHEQLCFGPTMETSMLSFLQEHCQNDTDFKLFICTFIIILVIIGISLFHESLFWYFLYLLYMAKCWLNHRLKGSDKGNFQYDVFVSYNTHDEQWITEMLLPNLEEKGPPLLRVCIHNRDFEIGKDILNNIVDSMDKSRWTICVITRQYLQSSWCSLEMRMATYRLISESKDSLILIFLDRISREELECYHRPTKLLNKKTYLSWPDKLNDQELFWVRLRTVLETG</sequence>
<dbReference type="GO" id="GO:0006954">
    <property type="term" value="P:inflammatory response"/>
    <property type="evidence" value="ECO:0007669"/>
    <property type="project" value="UniProtKB-KW"/>
</dbReference>
<reference evidence="16" key="1">
    <citation type="submission" date="2025-08" db="UniProtKB">
        <authorList>
            <consortium name="Ensembl"/>
        </authorList>
    </citation>
    <scope>IDENTIFICATION</scope>
</reference>
<dbReference type="InterPro" id="IPR001611">
    <property type="entry name" value="Leu-rich_rpt"/>
</dbReference>
<dbReference type="Pfam" id="PF01582">
    <property type="entry name" value="TIR"/>
    <property type="match status" value="1"/>
</dbReference>
<dbReference type="PROSITE" id="PS50104">
    <property type="entry name" value="TIR"/>
    <property type="match status" value="1"/>
</dbReference>
<dbReference type="PANTHER" id="PTHR24365:SF545">
    <property type="entry name" value="TOLL-LIKE RECEPTOR 12"/>
    <property type="match status" value="1"/>
</dbReference>
<keyword evidence="17" id="KW-1185">Reference proteome</keyword>
<evidence type="ECO:0000259" key="15">
    <source>
        <dbReference type="PROSITE" id="PS50104"/>
    </source>
</evidence>
<dbReference type="InterPro" id="IPR000157">
    <property type="entry name" value="TIR_dom"/>
</dbReference>
<dbReference type="AlphaFoldDB" id="A0A8C5MW29"/>
<evidence type="ECO:0000256" key="9">
    <source>
        <dbReference type="ARBA" id="ARBA00022989"/>
    </source>
</evidence>
<dbReference type="GO" id="GO:0007165">
    <property type="term" value="P:signal transduction"/>
    <property type="evidence" value="ECO:0007669"/>
    <property type="project" value="InterPro"/>
</dbReference>